<feature type="compositionally biased region" description="Polar residues" evidence="2">
    <location>
        <begin position="893"/>
        <end position="904"/>
    </location>
</feature>
<dbReference type="InterPro" id="IPR023362">
    <property type="entry name" value="PH-BEACH_dom"/>
</dbReference>
<evidence type="ECO:0000259" key="4">
    <source>
        <dbReference type="PROSITE" id="PS51783"/>
    </source>
</evidence>
<protein>
    <recommendedName>
        <fullName evidence="6">BEACH domain-containing protein</fullName>
    </recommendedName>
</protein>
<evidence type="ECO:0000313" key="5">
    <source>
        <dbReference type="EMBL" id="CEM21793.1"/>
    </source>
</evidence>
<feature type="region of interest" description="Disordered" evidence="2">
    <location>
        <begin position="563"/>
        <end position="588"/>
    </location>
</feature>
<dbReference type="PROSITE" id="PS51783">
    <property type="entry name" value="PH_BEACH"/>
    <property type="match status" value="1"/>
</dbReference>
<feature type="region of interest" description="Disordered" evidence="2">
    <location>
        <begin position="886"/>
        <end position="913"/>
    </location>
</feature>
<evidence type="ECO:0000259" key="3">
    <source>
        <dbReference type="PROSITE" id="PS50197"/>
    </source>
</evidence>
<dbReference type="SUPFAM" id="SSF81837">
    <property type="entry name" value="BEACH domain"/>
    <property type="match status" value="1"/>
</dbReference>
<evidence type="ECO:0008006" key="6">
    <source>
        <dbReference type="Google" id="ProtNLM"/>
    </source>
</evidence>
<name>A0A0G4G223_9ALVE</name>
<feature type="repeat" description="WD" evidence="1">
    <location>
        <begin position="966"/>
        <end position="1011"/>
    </location>
</feature>
<dbReference type="SUPFAM" id="SSF50978">
    <property type="entry name" value="WD40 repeat-like"/>
    <property type="match status" value="1"/>
</dbReference>
<feature type="compositionally biased region" description="Basic and acidic residues" evidence="2">
    <location>
        <begin position="749"/>
        <end position="761"/>
    </location>
</feature>
<dbReference type="EMBL" id="CDMZ01000801">
    <property type="protein sequence ID" value="CEM21793.1"/>
    <property type="molecule type" value="Genomic_DNA"/>
</dbReference>
<dbReference type="SUPFAM" id="SSF50729">
    <property type="entry name" value="PH domain-like"/>
    <property type="match status" value="1"/>
</dbReference>
<dbReference type="SMART" id="SM00320">
    <property type="entry name" value="WD40"/>
    <property type="match status" value="4"/>
</dbReference>
<feature type="region of interest" description="Disordered" evidence="2">
    <location>
        <begin position="655"/>
        <end position="807"/>
    </location>
</feature>
<evidence type="ECO:0000256" key="1">
    <source>
        <dbReference type="PROSITE-ProRule" id="PRU00221"/>
    </source>
</evidence>
<feature type="domain" description="BEACH" evidence="3">
    <location>
        <begin position="324"/>
        <end position="616"/>
    </location>
</feature>
<dbReference type="PROSITE" id="PS50197">
    <property type="entry name" value="BEACH"/>
    <property type="match status" value="1"/>
</dbReference>
<reference evidence="5" key="1">
    <citation type="submission" date="2014-11" db="EMBL/GenBank/DDBJ databases">
        <authorList>
            <person name="Otto D Thomas"/>
            <person name="Naeem Raeece"/>
        </authorList>
    </citation>
    <scope>NUCLEOTIDE SEQUENCE</scope>
</reference>
<dbReference type="Gene3D" id="2.130.10.10">
    <property type="entry name" value="YVTN repeat-like/Quinoprotein amine dehydrogenase"/>
    <property type="match status" value="1"/>
</dbReference>
<dbReference type="Pfam" id="PF02138">
    <property type="entry name" value="Beach"/>
    <property type="match status" value="1"/>
</dbReference>
<dbReference type="InterPro" id="IPR001680">
    <property type="entry name" value="WD40_rpt"/>
</dbReference>
<dbReference type="InterPro" id="IPR036322">
    <property type="entry name" value="WD40_repeat_dom_sf"/>
</dbReference>
<dbReference type="PANTHER" id="PTHR13743">
    <property type="entry name" value="BEIGE/BEACH-RELATED"/>
    <property type="match status" value="1"/>
</dbReference>
<sequence>MLRGLRKFNILVLEEGEEYFNDCSAAVQIYTERDGTRLKALEGKSRVRVCSKSIIFEPDSVDLPILKIFWKQIKTLERTAGKEDQEEIKICASELVAVPTSVFQGKTRCVSAYVTEKGEVRAALRLLYGTGWGLSLSPVPELMEALRNAAALPSRDSALFVKRRLEREKAVIHFDLSRLDPRETPPLPQQFWVHRVKPLRRHRGLLLVTNENIFFQPSPNFSNTAVKKINVKEIALVFRRTFVTRDVALEIIARPARGRGKTKEWLIAFESHREREEVARCLASMERDDDGLGFGGRMSVSRPVSTSTGGAGREGAGGGDSLFCFQNSTPVLNRMTALWQAGRLSNYHYLDFLNCAAGRSRADLAQYPVFPWVLCDFESESLDLQRPDAFRDLSTPVGALNKSRLESLRARMVDLPESEQFLYGTFYSTPAYVVFWLVRELPECQLRLHGGRFDAWPRMFHSVASAWKAASGGGTMEMIPEFFETSADFLKNRLNVTTGEGALRDVQLPPWASSPEDFLRKMRIGLESEQASSQLPAWIDLVFGCKQRGEAARRADNLFHPHTYASVTPEAASPVGQEGEEEEDREDAADLSVLEIQLMEFGQCPQQLFKSPHPPRFRNPEWDPLDPPPSSPWFVFLRDRQDLWHEVDRAARMGEHTDTVGSAVALTKPPVQQEATGRQVEGDPLQPQGGTLDPSSGAAAAGGGRPSSAGSGQVRRGAGSALPSPHTSQARPVPAEALEAEEEDFGDSGPDKDSGGAKDRPVLGPGFSSLSDRQWAVVGPLTTHDLPTPSPPSGSSGSKNEERICDGGGGWLQGFGGDTEGIGGLADWFSLGDIAGAAVSFGRGGGELAVACGDGCVRTVPLEEFGLTPDNLSSLLRHSSSSSFQQEGKALGASQNGNRLTSSDGRLRGTVGDEGGGLGKGRRAFAVCTSPLHSISFVAPEIVACGAFDGALSCYSLRGGALKSRDNSHGDSVSLVKYAADGCGLKNALASGSSDQSLRLWTVGDGRLQAVRILDLHEADPSCLEICGPALVSGDVDGLCTVWDPRATDPVAWAASHAAPLLHASLAGPRVLTVTAAGSVNLWDLRRGPARGGAAGEVRSRRTPLVHADAAVPCGDICCAISDGYSQVLVAGVKSGAPISSATGGDGAEAAGRGAVSAPCLSLFNAEQQTLVRTWSLPFAPLSLEPAQIFGSAAGESGGSDHAGAGGQSLWMRREIPPLVVCAGDAAQVALLHLVSEDDDN</sequence>
<dbReference type="SMART" id="SM01026">
    <property type="entry name" value="Beach"/>
    <property type="match status" value="1"/>
</dbReference>
<dbReference type="InterPro" id="IPR036372">
    <property type="entry name" value="BEACH_dom_sf"/>
</dbReference>
<dbReference type="PROSITE" id="PS50082">
    <property type="entry name" value="WD_REPEATS_2"/>
    <property type="match status" value="1"/>
</dbReference>
<keyword evidence="1" id="KW-0853">WD repeat</keyword>
<dbReference type="Pfam" id="PF25400">
    <property type="entry name" value="PH_FAN"/>
    <property type="match status" value="1"/>
</dbReference>
<dbReference type="InterPro" id="IPR057496">
    <property type="entry name" value="FAN-like_PH"/>
</dbReference>
<dbReference type="PANTHER" id="PTHR13743:SF123">
    <property type="entry name" value="PROTEIN FAN"/>
    <property type="match status" value="1"/>
</dbReference>
<accession>A0A0G4G223</accession>
<dbReference type="InterPro" id="IPR000409">
    <property type="entry name" value="BEACH_dom"/>
</dbReference>
<dbReference type="VEuPathDB" id="CryptoDB:Cvel_19731"/>
<dbReference type="Gene3D" id="1.10.1540.10">
    <property type="entry name" value="BEACH domain"/>
    <property type="match status" value="1"/>
</dbReference>
<dbReference type="InterPro" id="IPR015943">
    <property type="entry name" value="WD40/YVTN_repeat-like_dom_sf"/>
</dbReference>
<gene>
    <name evidence="5" type="ORF">Cvel_19731</name>
</gene>
<feature type="domain" description="BEACH-type PH" evidence="4">
    <location>
        <begin position="182"/>
        <end position="283"/>
    </location>
</feature>
<feature type="compositionally biased region" description="Acidic residues" evidence="2">
    <location>
        <begin position="578"/>
        <end position="588"/>
    </location>
</feature>
<proteinExistence type="predicted"/>
<organism evidence="5">
    <name type="scientific">Chromera velia CCMP2878</name>
    <dbReference type="NCBI Taxonomy" id="1169474"/>
    <lineage>
        <taxon>Eukaryota</taxon>
        <taxon>Sar</taxon>
        <taxon>Alveolata</taxon>
        <taxon>Colpodellida</taxon>
        <taxon>Chromeraceae</taxon>
        <taxon>Chromera</taxon>
    </lineage>
</organism>
<dbReference type="InterPro" id="IPR050865">
    <property type="entry name" value="BEACH_Domain"/>
</dbReference>
<dbReference type="AlphaFoldDB" id="A0A0G4G223"/>
<evidence type="ECO:0000256" key="2">
    <source>
        <dbReference type="SAM" id="MobiDB-lite"/>
    </source>
</evidence>
<dbReference type="CDD" id="cd06071">
    <property type="entry name" value="Beach"/>
    <property type="match status" value="1"/>
</dbReference>